<dbReference type="RefSeq" id="WP_162442149.1">
    <property type="nucleotide sequence ID" value="NZ_CP048222.1"/>
</dbReference>
<dbReference type="Gene3D" id="3.40.640.10">
    <property type="entry name" value="Type I PLP-dependent aspartate aminotransferase-like (Major domain)"/>
    <property type="match status" value="1"/>
</dbReference>
<comment type="similarity">
    <text evidence="2 5">Belongs to the DegT/DnrJ/EryC1 family.</text>
</comment>
<dbReference type="InterPro" id="IPR015421">
    <property type="entry name" value="PyrdxlP-dep_Trfase_major"/>
</dbReference>
<name>A0A6C0GDN9_9BACT</name>
<dbReference type="KEGG" id="rhoz:GXP67_05040"/>
<accession>A0A6C0GDN9</accession>
<dbReference type="AlphaFoldDB" id="A0A6C0GDN9"/>
<organism evidence="6 7">
    <name type="scientific">Rhodocytophaga rosea</name>
    <dbReference type="NCBI Taxonomy" id="2704465"/>
    <lineage>
        <taxon>Bacteria</taxon>
        <taxon>Pseudomonadati</taxon>
        <taxon>Bacteroidota</taxon>
        <taxon>Cytophagia</taxon>
        <taxon>Cytophagales</taxon>
        <taxon>Rhodocytophagaceae</taxon>
        <taxon>Rhodocytophaga</taxon>
    </lineage>
</organism>
<dbReference type="GO" id="GO:0030170">
    <property type="term" value="F:pyridoxal phosphate binding"/>
    <property type="evidence" value="ECO:0007669"/>
    <property type="project" value="TreeGrafter"/>
</dbReference>
<evidence type="ECO:0000256" key="3">
    <source>
        <dbReference type="PIRSR" id="PIRSR000390-1"/>
    </source>
</evidence>
<protein>
    <submittedName>
        <fullName evidence="6">DegT/DnrJ/EryC1/StrS family aminotransferase</fullName>
    </submittedName>
</protein>
<dbReference type="PANTHER" id="PTHR30244">
    <property type="entry name" value="TRANSAMINASE"/>
    <property type="match status" value="1"/>
</dbReference>
<dbReference type="PIRSF" id="PIRSF000390">
    <property type="entry name" value="PLP_StrS"/>
    <property type="match status" value="1"/>
</dbReference>
<evidence type="ECO:0000256" key="2">
    <source>
        <dbReference type="ARBA" id="ARBA00037999"/>
    </source>
</evidence>
<evidence type="ECO:0000313" key="6">
    <source>
        <dbReference type="EMBL" id="QHT66076.1"/>
    </source>
</evidence>
<dbReference type="InterPro" id="IPR000653">
    <property type="entry name" value="DegT/StrS_aminotransferase"/>
</dbReference>
<dbReference type="SUPFAM" id="SSF53383">
    <property type="entry name" value="PLP-dependent transferases"/>
    <property type="match status" value="1"/>
</dbReference>
<dbReference type="PANTHER" id="PTHR30244:SF36">
    <property type="entry name" value="3-OXO-GLUCOSE-6-PHOSPHATE:GLUTAMATE AMINOTRANSFERASE"/>
    <property type="match status" value="1"/>
</dbReference>
<dbReference type="GO" id="GO:0000271">
    <property type="term" value="P:polysaccharide biosynthetic process"/>
    <property type="evidence" value="ECO:0007669"/>
    <property type="project" value="TreeGrafter"/>
</dbReference>
<dbReference type="InterPro" id="IPR015422">
    <property type="entry name" value="PyrdxlP-dep_Trfase_small"/>
</dbReference>
<dbReference type="CDD" id="cd00616">
    <property type="entry name" value="AHBA_syn"/>
    <property type="match status" value="1"/>
</dbReference>
<keyword evidence="6" id="KW-0032">Aminotransferase</keyword>
<evidence type="ECO:0000256" key="1">
    <source>
        <dbReference type="ARBA" id="ARBA00022898"/>
    </source>
</evidence>
<keyword evidence="6" id="KW-0808">Transferase</keyword>
<feature type="modified residue" description="N6-(pyridoxal phosphate)lysine" evidence="4">
    <location>
        <position position="185"/>
    </location>
</feature>
<evidence type="ECO:0000313" key="7">
    <source>
        <dbReference type="Proteomes" id="UP000480178"/>
    </source>
</evidence>
<dbReference type="InterPro" id="IPR015424">
    <property type="entry name" value="PyrdxlP-dep_Trfase"/>
</dbReference>
<sequence>MIPFFSFEDTNRQIRQELIEAFKKFIDAKNYILGASLSDFEQNYAHFNQVQHCIGVGNGLDALYIALKVLGISAGDEVIVPSNTYIATALAVSHTGAIPVFVEPRNLTYNLNPDLIEPAITSHTKVIIPVHLYGQACEMDAIMHIAGKHKLFVVEDNAQAHGAQYHGKLTGSFGHINATSFYPTKNLGALGDAGAVTTNDSEFARKAATFRNYGSSRRYYNEVQGVNSRLDEWQAAVLNIKLNYLQAWTKERQALANQYIDLLQGVGDIILPHLADRATSVYHLFVIRTGRRDALQQYLQTKNISTLIHYPVPPHLQEAYQELGYQKGAYPIAEDMASTCLSLPLYVGLQENQVAYICDQIKNFF</sequence>
<dbReference type="Proteomes" id="UP000480178">
    <property type="component" value="Chromosome"/>
</dbReference>
<dbReference type="EMBL" id="CP048222">
    <property type="protein sequence ID" value="QHT66076.1"/>
    <property type="molecule type" value="Genomic_DNA"/>
</dbReference>
<dbReference type="Gene3D" id="3.90.1150.10">
    <property type="entry name" value="Aspartate Aminotransferase, domain 1"/>
    <property type="match status" value="1"/>
</dbReference>
<evidence type="ECO:0000256" key="4">
    <source>
        <dbReference type="PIRSR" id="PIRSR000390-2"/>
    </source>
</evidence>
<keyword evidence="7" id="KW-1185">Reference proteome</keyword>
<dbReference type="Pfam" id="PF01041">
    <property type="entry name" value="DegT_DnrJ_EryC1"/>
    <property type="match status" value="1"/>
</dbReference>
<proteinExistence type="inferred from homology"/>
<feature type="active site" description="Proton acceptor" evidence="3">
    <location>
        <position position="185"/>
    </location>
</feature>
<evidence type="ECO:0000256" key="5">
    <source>
        <dbReference type="RuleBase" id="RU004508"/>
    </source>
</evidence>
<dbReference type="GO" id="GO:0008483">
    <property type="term" value="F:transaminase activity"/>
    <property type="evidence" value="ECO:0007669"/>
    <property type="project" value="UniProtKB-KW"/>
</dbReference>
<gene>
    <name evidence="6" type="ORF">GXP67_05040</name>
</gene>
<keyword evidence="1 4" id="KW-0663">Pyridoxal phosphate</keyword>
<reference evidence="6 7" key="1">
    <citation type="submission" date="2020-01" db="EMBL/GenBank/DDBJ databases">
        <authorList>
            <person name="Kim M.K."/>
        </authorList>
    </citation>
    <scope>NUCLEOTIDE SEQUENCE [LARGE SCALE GENOMIC DNA]</scope>
    <source>
        <strain evidence="6 7">172606-1</strain>
    </source>
</reference>